<evidence type="ECO:0000259" key="1">
    <source>
        <dbReference type="Pfam" id="PF00561"/>
    </source>
</evidence>
<dbReference type="GO" id="GO:0016787">
    <property type="term" value="F:hydrolase activity"/>
    <property type="evidence" value="ECO:0007669"/>
    <property type="project" value="UniProtKB-KW"/>
</dbReference>
<dbReference type="SUPFAM" id="SSF53474">
    <property type="entry name" value="alpha/beta-Hydrolases"/>
    <property type="match status" value="1"/>
</dbReference>
<feature type="domain" description="AB hydrolase-1" evidence="1">
    <location>
        <begin position="84"/>
        <end position="186"/>
    </location>
</feature>
<dbReference type="InterPro" id="IPR000073">
    <property type="entry name" value="AB_hydrolase_1"/>
</dbReference>
<organism evidence="2 3">
    <name type="scientific">Gemmata algarum</name>
    <dbReference type="NCBI Taxonomy" id="2975278"/>
    <lineage>
        <taxon>Bacteria</taxon>
        <taxon>Pseudomonadati</taxon>
        <taxon>Planctomycetota</taxon>
        <taxon>Planctomycetia</taxon>
        <taxon>Gemmatales</taxon>
        <taxon>Gemmataceae</taxon>
        <taxon>Gemmata</taxon>
    </lineage>
</organism>
<dbReference type="PANTHER" id="PTHR12277">
    <property type="entry name" value="ALPHA/BETA HYDROLASE DOMAIN-CONTAINING PROTEIN"/>
    <property type="match status" value="1"/>
</dbReference>
<gene>
    <name evidence="2" type="ORF">R5W23_004359</name>
</gene>
<dbReference type="RefSeq" id="WP_320689147.1">
    <property type="nucleotide sequence ID" value="NZ_JAXBLV010000223.1"/>
</dbReference>
<sequence length="307" mass="33034">MPVPDRKRTRRGWTVWLLALGALAVTVWLLGSYAAAYRLTHRAGPQQPEPAPALAWGRIQPFRLATADGQELGAWFIDGHPDRPLVLFLHGNGGRRSACLKEAELIAATGSPVLMISFRAHGDSTGEVNDFGYSGRRDVVAAVEWLSERHPGRPVVVWGQSLGSAAAVFAAAELGNRVAGYILECPYQDLRTATRNRTRTHLPPGLEYVAYAGFSVVAPMVLSNVEDISPLTAAARIPASARVLVLAGSADRRAKPSEAAAIADTIGERAELVVIEGGDHLHLAAAEPERYRKVVTGFLKRCAPVEK</sequence>
<protein>
    <submittedName>
        <fullName evidence="2">Alpha/beta fold hydrolase</fullName>
    </submittedName>
</protein>
<keyword evidence="2" id="KW-0378">Hydrolase</keyword>
<dbReference type="PANTHER" id="PTHR12277:SF79">
    <property type="entry name" value="XAA-PRO DIPEPTIDYL-PEPTIDASE-RELATED"/>
    <property type="match status" value="1"/>
</dbReference>
<name>A0ABU5F5L7_9BACT</name>
<dbReference type="Gene3D" id="3.40.50.1820">
    <property type="entry name" value="alpha/beta hydrolase"/>
    <property type="match status" value="1"/>
</dbReference>
<dbReference type="InterPro" id="IPR029058">
    <property type="entry name" value="AB_hydrolase_fold"/>
</dbReference>
<keyword evidence="3" id="KW-1185">Reference proteome</keyword>
<evidence type="ECO:0000313" key="3">
    <source>
        <dbReference type="Proteomes" id="UP001272242"/>
    </source>
</evidence>
<accession>A0ABU5F5L7</accession>
<dbReference type="Proteomes" id="UP001272242">
    <property type="component" value="Unassembled WGS sequence"/>
</dbReference>
<dbReference type="EMBL" id="JAXBLV010000223">
    <property type="protein sequence ID" value="MDY3562878.1"/>
    <property type="molecule type" value="Genomic_DNA"/>
</dbReference>
<dbReference type="Pfam" id="PF00561">
    <property type="entry name" value="Abhydrolase_1"/>
    <property type="match status" value="1"/>
</dbReference>
<reference evidence="3" key="1">
    <citation type="journal article" date="2023" name="Mar. Drugs">
        <title>Gemmata algarum, a Novel Planctomycete Isolated from an Algal Mat, Displays Antimicrobial Activity.</title>
        <authorList>
            <person name="Kumar G."/>
            <person name="Kallscheuer N."/>
            <person name="Kashif M."/>
            <person name="Ahamad S."/>
            <person name="Jagadeeshwari U."/>
            <person name="Pannikurungottu S."/>
            <person name="Haufschild T."/>
            <person name="Kabuu M."/>
            <person name="Sasikala C."/>
            <person name="Jogler C."/>
            <person name="Ramana C."/>
        </authorList>
    </citation>
    <scope>NUCLEOTIDE SEQUENCE [LARGE SCALE GENOMIC DNA]</scope>
    <source>
        <strain evidence="3">JC673</strain>
    </source>
</reference>
<evidence type="ECO:0000313" key="2">
    <source>
        <dbReference type="EMBL" id="MDY3562878.1"/>
    </source>
</evidence>
<comment type="caution">
    <text evidence="2">The sequence shown here is derived from an EMBL/GenBank/DDBJ whole genome shotgun (WGS) entry which is preliminary data.</text>
</comment>
<proteinExistence type="predicted"/>